<dbReference type="Proteomes" id="UP000221168">
    <property type="component" value="Unassembled WGS sequence"/>
</dbReference>
<organism evidence="5 6">
    <name type="scientific">Zhengella mangrovi</name>
    <dbReference type="NCBI Taxonomy" id="1982044"/>
    <lineage>
        <taxon>Bacteria</taxon>
        <taxon>Pseudomonadati</taxon>
        <taxon>Pseudomonadota</taxon>
        <taxon>Alphaproteobacteria</taxon>
        <taxon>Hyphomicrobiales</taxon>
        <taxon>Notoacmeibacteraceae</taxon>
        <taxon>Zhengella</taxon>
    </lineage>
</organism>
<keyword evidence="3" id="KW-0479">Metal-binding</keyword>
<dbReference type="Gene3D" id="2.120.10.30">
    <property type="entry name" value="TolB, C-terminal domain"/>
    <property type="match status" value="1"/>
</dbReference>
<feature type="binding site" evidence="3">
    <location>
        <position position="232"/>
    </location>
    <ligand>
        <name>a divalent metal cation</name>
        <dbReference type="ChEBI" id="CHEBI:60240"/>
    </ligand>
</feature>
<evidence type="ECO:0000256" key="1">
    <source>
        <dbReference type="ARBA" id="ARBA00022801"/>
    </source>
</evidence>
<dbReference type="InterPro" id="IPR013658">
    <property type="entry name" value="SGL"/>
</dbReference>
<dbReference type="PANTHER" id="PTHR47572:SF4">
    <property type="entry name" value="LACTONASE DRP35"/>
    <property type="match status" value="1"/>
</dbReference>
<comment type="caution">
    <text evidence="5">The sequence shown here is derived from an EMBL/GenBank/DDBJ whole genome shotgun (WGS) entry which is preliminary data.</text>
</comment>
<feature type="domain" description="SMP-30/Gluconolactonase/LRE-like region" evidence="4">
    <location>
        <begin position="34"/>
        <end position="287"/>
    </location>
</feature>
<proteinExistence type="predicted"/>
<dbReference type="GO" id="GO:0046872">
    <property type="term" value="F:metal ion binding"/>
    <property type="evidence" value="ECO:0007669"/>
    <property type="project" value="UniProtKB-KW"/>
</dbReference>
<dbReference type="InterPro" id="IPR011042">
    <property type="entry name" value="6-blade_b-propeller_TolB-like"/>
</dbReference>
<comment type="cofactor">
    <cofactor evidence="3">
        <name>Zn(2+)</name>
        <dbReference type="ChEBI" id="CHEBI:29105"/>
    </cofactor>
    <text evidence="3">Binds 1 divalent metal cation per subunit.</text>
</comment>
<evidence type="ECO:0000313" key="5">
    <source>
        <dbReference type="EMBL" id="PHP65787.1"/>
    </source>
</evidence>
<protein>
    <submittedName>
        <fullName evidence="5">Gluconolactonase</fullName>
    </submittedName>
</protein>
<feature type="binding site" evidence="3">
    <location>
        <position position="36"/>
    </location>
    <ligand>
        <name>a divalent metal cation</name>
        <dbReference type="ChEBI" id="CHEBI:60240"/>
    </ligand>
</feature>
<dbReference type="InterPro" id="IPR005511">
    <property type="entry name" value="SMP-30"/>
</dbReference>
<dbReference type="SUPFAM" id="SSF63829">
    <property type="entry name" value="Calcium-dependent phosphotriesterase"/>
    <property type="match status" value="1"/>
</dbReference>
<dbReference type="InterPro" id="IPR051262">
    <property type="entry name" value="SMP-30/CGR1_Lactonase"/>
</dbReference>
<keyword evidence="6" id="KW-1185">Reference proteome</keyword>
<sequence>MITVPPHLEIHDDRFASLVHPMSTLDVIAEGFTWTEGPVWFGDRDCLLFSDIPSQRILRWSETEGLSVYRAGSGFNNGNTRDRQGRLIGCRHGMRDVVRTEHDGSLTVLAGLFEGKRLNSPNDVVVSSDGSVWFTDPTYGIISNFEGYRSEPEQAARNVYRLSPDGELSAVITDFTQPNGLCFSPDEAILYVAESGSSHDDSVPSVIRRFAVDGATLRDLGVFAEIDTGLPDGIRCDILGNLWSSAADGVHCFDASGTLLGKIRVPQVVSNICFGGRDGQRMFITATTAVYRVFVDVKGAEPWTRGRG</sequence>
<evidence type="ECO:0000259" key="4">
    <source>
        <dbReference type="Pfam" id="PF08450"/>
    </source>
</evidence>
<evidence type="ECO:0000313" key="6">
    <source>
        <dbReference type="Proteomes" id="UP000221168"/>
    </source>
</evidence>
<dbReference type="PANTHER" id="PTHR47572">
    <property type="entry name" value="LIPOPROTEIN-RELATED"/>
    <property type="match status" value="1"/>
</dbReference>
<keyword evidence="3" id="KW-0862">Zinc</keyword>
<dbReference type="Pfam" id="PF08450">
    <property type="entry name" value="SGL"/>
    <property type="match status" value="1"/>
</dbReference>
<evidence type="ECO:0000256" key="3">
    <source>
        <dbReference type="PIRSR" id="PIRSR605511-2"/>
    </source>
</evidence>
<gene>
    <name evidence="5" type="ORF">CSC94_17000</name>
</gene>
<dbReference type="PRINTS" id="PR01790">
    <property type="entry name" value="SMP30FAMILY"/>
</dbReference>
<feature type="binding site" evidence="3">
    <location>
        <position position="122"/>
    </location>
    <ligand>
        <name>substrate</name>
    </ligand>
</feature>
<keyword evidence="1" id="KW-0378">Hydrolase</keyword>
<feature type="binding site" evidence="3">
    <location>
        <position position="146"/>
    </location>
    <ligand>
        <name>substrate</name>
    </ligand>
</feature>
<dbReference type="AlphaFoldDB" id="A0A2G1QJT0"/>
<feature type="active site" description="Proton donor/acceptor" evidence="2">
    <location>
        <position position="232"/>
    </location>
</feature>
<name>A0A2G1QJT0_9HYPH</name>
<feature type="binding site" evidence="3">
    <location>
        <position position="179"/>
    </location>
    <ligand>
        <name>a divalent metal cation</name>
        <dbReference type="ChEBI" id="CHEBI:60240"/>
    </ligand>
</feature>
<dbReference type="EMBL" id="PDVP01000012">
    <property type="protein sequence ID" value="PHP65787.1"/>
    <property type="molecule type" value="Genomic_DNA"/>
</dbReference>
<reference evidence="5 6" key="1">
    <citation type="submission" date="2017-10" db="EMBL/GenBank/DDBJ databases">
        <title>Sedimentibacterium mangrovi gen. nov., sp. nov., a novel member of family Phyllobacteriacea isolated from mangrove sediment.</title>
        <authorList>
            <person name="Liao H."/>
            <person name="Tian Y."/>
        </authorList>
    </citation>
    <scope>NUCLEOTIDE SEQUENCE [LARGE SCALE GENOMIC DNA]</scope>
    <source>
        <strain evidence="5 6">X9-2-2</strain>
    </source>
</reference>
<dbReference type="OrthoDB" id="241638at2"/>
<evidence type="ECO:0000256" key="2">
    <source>
        <dbReference type="PIRSR" id="PIRSR605511-1"/>
    </source>
</evidence>
<dbReference type="GO" id="GO:0016787">
    <property type="term" value="F:hydrolase activity"/>
    <property type="evidence" value="ECO:0007669"/>
    <property type="project" value="UniProtKB-KW"/>
</dbReference>
<accession>A0A2G1QJT0</accession>